<name>A0A0F9CEW3_9ZZZZ</name>
<reference evidence="1" key="1">
    <citation type="journal article" date="2015" name="Nature">
        <title>Complex archaea that bridge the gap between prokaryotes and eukaryotes.</title>
        <authorList>
            <person name="Spang A."/>
            <person name="Saw J.H."/>
            <person name="Jorgensen S.L."/>
            <person name="Zaremba-Niedzwiedzka K."/>
            <person name="Martijn J."/>
            <person name="Lind A.E."/>
            <person name="van Eijk R."/>
            <person name="Schleper C."/>
            <person name="Guy L."/>
            <person name="Ettema T.J."/>
        </authorList>
    </citation>
    <scope>NUCLEOTIDE SEQUENCE</scope>
</reference>
<proteinExistence type="predicted"/>
<gene>
    <name evidence="1" type="ORF">LCGC14_2618470</name>
</gene>
<feature type="non-terminal residue" evidence="1">
    <location>
        <position position="65"/>
    </location>
</feature>
<comment type="caution">
    <text evidence="1">The sequence shown here is derived from an EMBL/GenBank/DDBJ whole genome shotgun (WGS) entry which is preliminary data.</text>
</comment>
<dbReference type="AlphaFoldDB" id="A0A0F9CEW3"/>
<accession>A0A0F9CEW3</accession>
<sequence>MRFADMKTDLRGRMNRPTGLSTEIEIWLNQAQDEIQVFFPWPFLITEEFVQTVAKHTDGTGTINV</sequence>
<evidence type="ECO:0000313" key="1">
    <source>
        <dbReference type="EMBL" id="KKL04201.1"/>
    </source>
</evidence>
<dbReference type="EMBL" id="LAZR01044625">
    <property type="protein sequence ID" value="KKL04201.1"/>
    <property type="molecule type" value="Genomic_DNA"/>
</dbReference>
<organism evidence="1">
    <name type="scientific">marine sediment metagenome</name>
    <dbReference type="NCBI Taxonomy" id="412755"/>
    <lineage>
        <taxon>unclassified sequences</taxon>
        <taxon>metagenomes</taxon>
        <taxon>ecological metagenomes</taxon>
    </lineage>
</organism>
<protein>
    <submittedName>
        <fullName evidence="1">Uncharacterized protein</fullName>
    </submittedName>
</protein>